<sequence length="186" mass="20815">FADLSEFGYGVALINDCKYGHSTLGNTMALTLLRAPKSPDEYCDMGRHQFRYAVYPHSGTFSESNVVREAYQFNVPLLQLPAASTHIFHDHPFFSLSGARNVVLDAVKVAEDDGQGYIVRMYEAYGGHARATLTTQLPVAEVTKVNILEEPMDSANKAPGIRWLEHPRSLQVQFKPFEVVSLKFTF</sequence>
<feature type="non-terminal residue" evidence="1">
    <location>
        <position position="1"/>
    </location>
</feature>
<dbReference type="Proteomes" id="UP001140234">
    <property type="component" value="Unassembled WGS sequence"/>
</dbReference>
<name>A0ACC1JUL7_9FUNG</name>
<reference evidence="1" key="1">
    <citation type="submission" date="2022-07" db="EMBL/GenBank/DDBJ databases">
        <title>Phylogenomic reconstructions and comparative analyses of Kickxellomycotina fungi.</title>
        <authorList>
            <person name="Reynolds N.K."/>
            <person name="Stajich J.E."/>
            <person name="Barry K."/>
            <person name="Grigoriev I.V."/>
            <person name="Crous P."/>
            <person name="Smith M.E."/>
        </authorList>
    </citation>
    <scope>NUCLEOTIDE SEQUENCE</scope>
    <source>
        <strain evidence="1">CBS 109366</strain>
    </source>
</reference>
<dbReference type="EMBL" id="JANBUJ010001380">
    <property type="protein sequence ID" value="KAJ2767617.1"/>
    <property type="molecule type" value="Genomic_DNA"/>
</dbReference>
<organism evidence="1 2">
    <name type="scientific">Coemansia nantahalensis</name>
    <dbReference type="NCBI Taxonomy" id="2789366"/>
    <lineage>
        <taxon>Eukaryota</taxon>
        <taxon>Fungi</taxon>
        <taxon>Fungi incertae sedis</taxon>
        <taxon>Zoopagomycota</taxon>
        <taxon>Kickxellomycotina</taxon>
        <taxon>Kickxellomycetes</taxon>
        <taxon>Kickxellales</taxon>
        <taxon>Kickxellaceae</taxon>
        <taxon>Coemansia</taxon>
    </lineage>
</organism>
<keyword evidence="1" id="KW-0378">Hydrolase</keyword>
<comment type="caution">
    <text evidence="1">The sequence shown here is derived from an EMBL/GenBank/DDBJ whole genome shotgun (WGS) entry which is preliminary data.</text>
</comment>
<proteinExistence type="predicted"/>
<dbReference type="EC" id="3.2.1.24" evidence="1"/>
<keyword evidence="2" id="KW-1185">Reference proteome</keyword>
<gene>
    <name evidence="1" type="primary">AMS1_2</name>
    <name evidence="1" type="ORF">IWQ57_003879</name>
</gene>
<evidence type="ECO:0000313" key="1">
    <source>
        <dbReference type="EMBL" id="KAJ2767617.1"/>
    </source>
</evidence>
<keyword evidence="1" id="KW-0326">Glycosidase</keyword>
<evidence type="ECO:0000313" key="2">
    <source>
        <dbReference type="Proteomes" id="UP001140234"/>
    </source>
</evidence>
<protein>
    <submittedName>
        <fullName evidence="1">Glycoside hydrolase, 38 vacuolar alpha mannosidase</fullName>
        <ecNumber evidence="1">3.2.1.24</ecNumber>
    </submittedName>
</protein>
<accession>A0ACC1JUL7</accession>